<dbReference type="GO" id="GO:0006352">
    <property type="term" value="P:DNA-templated transcription initiation"/>
    <property type="evidence" value="ECO:0007669"/>
    <property type="project" value="InterPro"/>
</dbReference>
<dbReference type="InterPro" id="IPR013249">
    <property type="entry name" value="RNA_pol_sigma70_r4_t2"/>
</dbReference>
<dbReference type="GO" id="GO:0016987">
    <property type="term" value="F:sigma factor activity"/>
    <property type="evidence" value="ECO:0007669"/>
    <property type="project" value="InterPro"/>
</dbReference>
<comment type="caution">
    <text evidence="2">The sequence shown here is derived from an EMBL/GenBank/DDBJ whole genome shotgun (WGS) entry which is preliminary data.</text>
</comment>
<dbReference type="SUPFAM" id="SSF88659">
    <property type="entry name" value="Sigma3 and sigma4 domains of RNA polymerase sigma factors"/>
    <property type="match status" value="1"/>
</dbReference>
<dbReference type="EMBL" id="QSAJ01000032">
    <property type="protein sequence ID" value="RGW51285.1"/>
    <property type="molecule type" value="Genomic_DNA"/>
</dbReference>
<sequence length="156" mass="18910">MESRRPKRRKDKYNPYEICEKNGKYYISFKSNEEIQNCIEIERTLYDEFNSFELQDLSHMNVVDRHLEQSEVRDSSLYERAIEKEESVEDTVLKKLEEERLHNAIQKLSEIQRRRLIKYYFEEMTYEQIAQEEGCSFRRVAKSVKAAIENLKKILN</sequence>
<dbReference type="NCBIfam" id="TIGR02937">
    <property type="entry name" value="sigma70-ECF"/>
    <property type="match status" value="1"/>
</dbReference>
<proteinExistence type="predicted"/>
<name>A0A395XIH6_9FIRM</name>
<dbReference type="AlphaFoldDB" id="A0A395XIH6"/>
<dbReference type="InterPro" id="IPR014284">
    <property type="entry name" value="RNA_pol_sigma-70_dom"/>
</dbReference>
<evidence type="ECO:0000313" key="3">
    <source>
        <dbReference type="Proteomes" id="UP000266376"/>
    </source>
</evidence>
<feature type="domain" description="RNA polymerase sigma factor 70 region 4 type 2" evidence="1">
    <location>
        <begin position="99"/>
        <end position="147"/>
    </location>
</feature>
<gene>
    <name evidence="2" type="ORF">DWV67_11980</name>
</gene>
<accession>A0A395XIH6</accession>
<dbReference type="Pfam" id="PF08281">
    <property type="entry name" value="Sigma70_r4_2"/>
    <property type="match status" value="1"/>
</dbReference>
<dbReference type="Proteomes" id="UP000266376">
    <property type="component" value="Unassembled WGS sequence"/>
</dbReference>
<protein>
    <submittedName>
        <fullName evidence="2">Sigma-70 family RNA polymerase sigma factor</fullName>
    </submittedName>
</protein>
<dbReference type="GO" id="GO:0003677">
    <property type="term" value="F:DNA binding"/>
    <property type="evidence" value="ECO:0007669"/>
    <property type="project" value="InterPro"/>
</dbReference>
<evidence type="ECO:0000313" key="2">
    <source>
        <dbReference type="EMBL" id="RGW51285.1"/>
    </source>
</evidence>
<organism evidence="2 3">
    <name type="scientific">Dorea formicigenerans</name>
    <dbReference type="NCBI Taxonomy" id="39486"/>
    <lineage>
        <taxon>Bacteria</taxon>
        <taxon>Bacillati</taxon>
        <taxon>Bacillota</taxon>
        <taxon>Clostridia</taxon>
        <taxon>Lachnospirales</taxon>
        <taxon>Lachnospiraceae</taxon>
        <taxon>Dorea</taxon>
    </lineage>
</organism>
<evidence type="ECO:0000259" key="1">
    <source>
        <dbReference type="Pfam" id="PF08281"/>
    </source>
</evidence>
<dbReference type="InterPro" id="IPR013324">
    <property type="entry name" value="RNA_pol_sigma_r3/r4-like"/>
</dbReference>
<reference evidence="2 3" key="1">
    <citation type="submission" date="2018-08" db="EMBL/GenBank/DDBJ databases">
        <title>A genome reference for cultivated species of the human gut microbiota.</title>
        <authorList>
            <person name="Zou Y."/>
            <person name="Xue W."/>
            <person name="Luo G."/>
        </authorList>
    </citation>
    <scope>NUCLEOTIDE SEQUENCE [LARGE SCALE GENOMIC DNA]</scope>
    <source>
        <strain evidence="2 3">AF12-11</strain>
    </source>
</reference>
<dbReference type="InterPro" id="IPR036388">
    <property type="entry name" value="WH-like_DNA-bd_sf"/>
</dbReference>
<dbReference type="Gene3D" id="1.10.10.10">
    <property type="entry name" value="Winged helix-like DNA-binding domain superfamily/Winged helix DNA-binding domain"/>
    <property type="match status" value="1"/>
</dbReference>